<dbReference type="GeneID" id="78455673"/>
<sequence length="150" mass="16878">MKKIISVLIGAILIFALIGCGSKKAMTVEDFESKMGKNGYEVINITSQYPSKAIKDVIIARKDGYQIEFFVVENVDVAVSSYNLNKETFEKSKGNKSVQTQKTMGNTSRFTLKANAKYKVISRIENTFIFINAPQEKSEEIDTVLKELNY</sequence>
<dbReference type="RefSeq" id="WP_005976932.1">
    <property type="nucleotide sequence ID" value="NZ_BAABXY010000001.1"/>
</dbReference>
<gene>
    <name evidence="1" type="ORF">NCTC12112_01101</name>
</gene>
<evidence type="ECO:0000313" key="2">
    <source>
        <dbReference type="Proteomes" id="UP000249008"/>
    </source>
</evidence>
<name>A0AAX2JB93_9FUSO</name>
<reference evidence="1 2" key="1">
    <citation type="submission" date="2018-06" db="EMBL/GenBank/DDBJ databases">
        <authorList>
            <consortium name="Pathogen Informatics"/>
            <person name="Doyle S."/>
        </authorList>
    </citation>
    <scope>NUCLEOTIDE SEQUENCE [LARGE SCALE GENOMIC DNA]</scope>
    <source>
        <strain evidence="1 2">NCTC12112</strain>
    </source>
</reference>
<evidence type="ECO:0008006" key="3">
    <source>
        <dbReference type="Google" id="ProtNLM"/>
    </source>
</evidence>
<protein>
    <recommendedName>
        <fullName evidence="3">DUF4367 domain-containing protein</fullName>
    </recommendedName>
</protein>
<evidence type="ECO:0000313" key="1">
    <source>
        <dbReference type="EMBL" id="SQJ01111.1"/>
    </source>
</evidence>
<proteinExistence type="predicted"/>
<organism evidence="1 2">
    <name type="scientific">Fusobacterium ulcerans</name>
    <dbReference type="NCBI Taxonomy" id="861"/>
    <lineage>
        <taxon>Bacteria</taxon>
        <taxon>Fusobacteriati</taxon>
        <taxon>Fusobacteriota</taxon>
        <taxon>Fusobacteriia</taxon>
        <taxon>Fusobacteriales</taxon>
        <taxon>Fusobacteriaceae</taxon>
        <taxon>Fusobacterium</taxon>
    </lineage>
</organism>
<dbReference type="EMBL" id="LS483487">
    <property type="protein sequence ID" value="SQJ01111.1"/>
    <property type="molecule type" value="Genomic_DNA"/>
</dbReference>
<dbReference type="PROSITE" id="PS51257">
    <property type="entry name" value="PROKAR_LIPOPROTEIN"/>
    <property type="match status" value="1"/>
</dbReference>
<dbReference type="Proteomes" id="UP000249008">
    <property type="component" value="Chromosome 1"/>
</dbReference>
<accession>A0AAX2JB93</accession>
<dbReference type="KEGG" id="ful:C4N20_12680"/>
<dbReference type="AlphaFoldDB" id="A0AAX2JB93"/>